<dbReference type="PROSITE" id="PS50042">
    <property type="entry name" value="CNMP_BINDING_3"/>
    <property type="match status" value="1"/>
</dbReference>
<protein>
    <submittedName>
        <fullName evidence="3">Cyclic nucleotide-binding domain-containing protein</fullName>
    </submittedName>
</protein>
<reference evidence="3 4" key="1">
    <citation type="submission" date="2019-06" db="EMBL/GenBank/DDBJ databases">
        <title>Quisquiliibacterium sp. nov., isolated from a maize field.</title>
        <authorList>
            <person name="Lin S.-Y."/>
            <person name="Tsai C.-F."/>
            <person name="Young C.-C."/>
        </authorList>
    </citation>
    <scope>NUCLEOTIDE SEQUENCE [LARGE SCALE GENOMIC DNA]</scope>
    <source>
        <strain evidence="3 4">CC-CFT501</strain>
    </source>
</reference>
<dbReference type="CDD" id="cd00038">
    <property type="entry name" value="CAP_ED"/>
    <property type="match status" value="1"/>
</dbReference>
<dbReference type="InterPro" id="IPR050397">
    <property type="entry name" value="Env_Response_Regulators"/>
</dbReference>
<keyword evidence="4" id="KW-1185">Reference proteome</keyword>
<dbReference type="SUPFAM" id="SSF51206">
    <property type="entry name" value="cAMP-binding domain-like"/>
    <property type="match status" value="1"/>
</dbReference>
<dbReference type="Proteomes" id="UP000321548">
    <property type="component" value="Unassembled WGS sequence"/>
</dbReference>
<dbReference type="InterPro" id="IPR018488">
    <property type="entry name" value="cNMP-bd_CS"/>
</dbReference>
<evidence type="ECO:0000256" key="1">
    <source>
        <dbReference type="SAM" id="MobiDB-lite"/>
    </source>
</evidence>
<dbReference type="RefSeq" id="WP_147702879.1">
    <property type="nucleotide sequence ID" value="NZ_VDUY01000001.1"/>
</dbReference>
<evidence type="ECO:0000259" key="2">
    <source>
        <dbReference type="PROSITE" id="PS50042"/>
    </source>
</evidence>
<proteinExistence type="predicted"/>
<organism evidence="3 4">
    <name type="scientific">Zeimonas arvi</name>
    <dbReference type="NCBI Taxonomy" id="2498847"/>
    <lineage>
        <taxon>Bacteria</taxon>
        <taxon>Pseudomonadati</taxon>
        <taxon>Pseudomonadota</taxon>
        <taxon>Betaproteobacteria</taxon>
        <taxon>Burkholderiales</taxon>
        <taxon>Burkholderiaceae</taxon>
        <taxon>Zeimonas</taxon>
    </lineage>
</organism>
<dbReference type="OrthoDB" id="8589195at2"/>
<feature type="compositionally biased region" description="Low complexity" evidence="1">
    <location>
        <begin position="1"/>
        <end position="20"/>
    </location>
</feature>
<dbReference type="InterPro" id="IPR018490">
    <property type="entry name" value="cNMP-bd_dom_sf"/>
</dbReference>
<dbReference type="GO" id="GO:0003700">
    <property type="term" value="F:DNA-binding transcription factor activity"/>
    <property type="evidence" value="ECO:0007669"/>
    <property type="project" value="TreeGrafter"/>
</dbReference>
<dbReference type="Gene3D" id="2.60.120.10">
    <property type="entry name" value="Jelly Rolls"/>
    <property type="match status" value="1"/>
</dbReference>
<dbReference type="PANTHER" id="PTHR24567:SF74">
    <property type="entry name" value="HTH-TYPE TRANSCRIPTIONAL REGULATOR ARCR"/>
    <property type="match status" value="1"/>
</dbReference>
<dbReference type="PANTHER" id="PTHR24567">
    <property type="entry name" value="CRP FAMILY TRANSCRIPTIONAL REGULATORY PROTEIN"/>
    <property type="match status" value="1"/>
</dbReference>
<sequence length="196" mass="21680">MQTTNAAPQDQAAATAGAGRRTPHERLTALGLVPVGRANDYAEEIHRLMSRTPLFSGLEIEETRKLGGFMYVYEAPPGVTIINEGEPGDFMMLLMDGMIDVLRRNRYNYPSRIAVAHVGHALGEMSMFDGEPRFASCVTLENCRLAVLSRDSLMLVLSEEPELGNKILLKLVQLLSDRLRQTSAKLVSYLEAARDT</sequence>
<feature type="region of interest" description="Disordered" evidence="1">
    <location>
        <begin position="1"/>
        <end position="23"/>
    </location>
</feature>
<dbReference type="EMBL" id="VDUY01000001">
    <property type="protein sequence ID" value="TXL68743.1"/>
    <property type="molecule type" value="Genomic_DNA"/>
</dbReference>
<name>A0A5C8P607_9BURK</name>
<feature type="domain" description="Cyclic nucleotide-binding" evidence="2">
    <location>
        <begin position="54"/>
        <end position="174"/>
    </location>
</feature>
<evidence type="ECO:0000313" key="3">
    <source>
        <dbReference type="EMBL" id="TXL68743.1"/>
    </source>
</evidence>
<dbReference type="AlphaFoldDB" id="A0A5C8P607"/>
<evidence type="ECO:0000313" key="4">
    <source>
        <dbReference type="Proteomes" id="UP000321548"/>
    </source>
</evidence>
<dbReference type="GO" id="GO:0005829">
    <property type="term" value="C:cytosol"/>
    <property type="evidence" value="ECO:0007669"/>
    <property type="project" value="TreeGrafter"/>
</dbReference>
<dbReference type="InterPro" id="IPR014710">
    <property type="entry name" value="RmlC-like_jellyroll"/>
</dbReference>
<comment type="caution">
    <text evidence="3">The sequence shown here is derived from an EMBL/GenBank/DDBJ whole genome shotgun (WGS) entry which is preliminary data.</text>
</comment>
<dbReference type="SMART" id="SM00100">
    <property type="entry name" value="cNMP"/>
    <property type="match status" value="1"/>
</dbReference>
<dbReference type="PROSITE" id="PS00888">
    <property type="entry name" value="CNMP_BINDING_1"/>
    <property type="match status" value="1"/>
</dbReference>
<gene>
    <name evidence="3" type="ORF">FHP08_03440</name>
</gene>
<dbReference type="Pfam" id="PF00027">
    <property type="entry name" value="cNMP_binding"/>
    <property type="match status" value="1"/>
</dbReference>
<dbReference type="InterPro" id="IPR000595">
    <property type="entry name" value="cNMP-bd_dom"/>
</dbReference>
<accession>A0A5C8P607</accession>